<protein>
    <submittedName>
        <fullName evidence="2">Uncharacterized protein</fullName>
    </submittedName>
</protein>
<evidence type="ECO:0000313" key="3">
    <source>
        <dbReference type="Proteomes" id="UP000235943"/>
    </source>
</evidence>
<evidence type="ECO:0000313" key="2">
    <source>
        <dbReference type="EMBL" id="PNG18117.1"/>
    </source>
</evidence>
<sequence>MSTVRASGFGTGPVSRACALIHTLLTVEALLLLTASPGLAALLLLGPDPANLPLAAPCLLP</sequence>
<feature type="transmembrane region" description="Helical" evidence="1">
    <location>
        <begin position="20"/>
        <end position="45"/>
    </location>
</feature>
<keyword evidence="1" id="KW-0472">Membrane</keyword>
<dbReference type="Proteomes" id="UP000235943">
    <property type="component" value="Unassembled WGS sequence"/>
</dbReference>
<evidence type="ECO:0000256" key="1">
    <source>
        <dbReference type="SAM" id="Phobius"/>
    </source>
</evidence>
<keyword evidence="3" id="KW-1185">Reference proteome</keyword>
<organism evidence="2 3">
    <name type="scientific">Streptomyces cahuitamycinicus</name>
    <dbReference type="NCBI Taxonomy" id="2070367"/>
    <lineage>
        <taxon>Bacteria</taxon>
        <taxon>Bacillati</taxon>
        <taxon>Actinomycetota</taxon>
        <taxon>Actinomycetes</taxon>
        <taxon>Kitasatosporales</taxon>
        <taxon>Streptomycetaceae</taxon>
        <taxon>Streptomyces</taxon>
    </lineage>
</organism>
<keyword evidence="1" id="KW-1133">Transmembrane helix</keyword>
<keyword evidence="1" id="KW-0812">Transmembrane</keyword>
<reference evidence="2 3" key="1">
    <citation type="submission" date="2018-01" db="EMBL/GenBank/DDBJ databases">
        <title>Draft genome sequence of Streptomyces sp. 13K301.</title>
        <authorList>
            <person name="Sahin N."/>
            <person name="Saygin H."/>
            <person name="Ay H."/>
        </authorList>
    </citation>
    <scope>NUCLEOTIDE SEQUENCE [LARGE SCALE GENOMIC DNA]</scope>
    <source>
        <strain evidence="2 3">13K301</strain>
    </source>
</reference>
<accession>A0A2N8TGG4</accession>
<proteinExistence type="predicted"/>
<name>A0A2N8TGG4_9ACTN</name>
<gene>
    <name evidence="2" type="ORF">C1J00_32805</name>
</gene>
<dbReference type="AlphaFoldDB" id="A0A2N8TGG4"/>
<comment type="caution">
    <text evidence="2">The sequence shown here is derived from an EMBL/GenBank/DDBJ whole genome shotgun (WGS) entry which is preliminary data.</text>
</comment>
<feature type="non-terminal residue" evidence="2">
    <location>
        <position position="61"/>
    </location>
</feature>
<dbReference type="EMBL" id="POUC01000356">
    <property type="protein sequence ID" value="PNG18117.1"/>
    <property type="molecule type" value="Genomic_DNA"/>
</dbReference>